<keyword evidence="2" id="KW-1185">Reference proteome</keyword>
<evidence type="ECO:0000313" key="1">
    <source>
        <dbReference type="EMBL" id="UVI29716.1"/>
    </source>
</evidence>
<proteinExistence type="predicted"/>
<dbReference type="RefSeq" id="WP_258385803.1">
    <property type="nucleotide sequence ID" value="NZ_CP091430.1"/>
</dbReference>
<reference evidence="1" key="1">
    <citation type="submission" date="2022-01" db="EMBL/GenBank/DDBJ databases">
        <title>Paenibacillus spongiae sp. nov., isolated from marine sponge.</title>
        <authorList>
            <person name="Li Z."/>
            <person name="Zhang M."/>
        </authorList>
    </citation>
    <scope>NUCLEOTIDE SEQUENCE</scope>
    <source>
        <strain evidence="1">PHS-Z3</strain>
    </source>
</reference>
<dbReference type="Gene3D" id="1.20.120.330">
    <property type="entry name" value="Nucleotidyltransferases domain 2"/>
    <property type="match status" value="1"/>
</dbReference>
<protein>
    <recommendedName>
        <fullName evidence="3">Nucleotidyltransferase domain-containing protein</fullName>
    </recommendedName>
</protein>
<sequence length="369" mass="42775">MQNILDVAHTMVQHIRTHYPDDIAVVAYYGSQAQGTATKRSDLDFFFIPASDNGYSASIQFVIDNISFDFWPISWERAGRMASFEEPNTSIIADCKLLYTRSEADRERFMNLRDTIAEMPKHGLKFMEKAESKLQEAYVHLYKMSRGEEEANLSFYRNEAQGLLTKVLYSLALLNRTYFTKGWGKNTEQIRQFPIQPARLEQLMDKITMAKACRELRESCEQLVDDTLQLLLEQKDTYSEGPSYPDRMKGFYEEVKGILDKILTSCEMNDKPSAFFWAIGAQDEIARFLYYSVKGHWPIELDPSLDYQRYYVQAGFPDLAALLDPDDFLPLQRAVEQLEEDLENYLKAKGVKINRFDSLAQFEAFLNEK</sequence>
<dbReference type="Gene3D" id="3.30.460.10">
    <property type="entry name" value="Beta Polymerase, domain 2"/>
    <property type="match status" value="1"/>
</dbReference>
<dbReference type="SUPFAM" id="SSF81301">
    <property type="entry name" value="Nucleotidyltransferase"/>
    <property type="match status" value="1"/>
</dbReference>
<evidence type="ECO:0000313" key="2">
    <source>
        <dbReference type="Proteomes" id="UP001057877"/>
    </source>
</evidence>
<dbReference type="Proteomes" id="UP001057877">
    <property type="component" value="Chromosome"/>
</dbReference>
<evidence type="ECO:0008006" key="3">
    <source>
        <dbReference type="Google" id="ProtNLM"/>
    </source>
</evidence>
<accession>A0ABY5S730</accession>
<dbReference type="InterPro" id="IPR043519">
    <property type="entry name" value="NT_sf"/>
</dbReference>
<organism evidence="1 2">
    <name type="scientific">Paenibacillus spongiae</name>
    <dbReference type="NCBI Taxonomy" id="2909671"/>
    <lineage>
        <taxon>Bacteria</taxon>
        <taxon>Bacillati</taxon>
        <taxon>Bacillota</taxon>
        <taxon>Bacilli</taxon>
        <taxon>Bacillales</taxon>
        <taxon>Paenibacillaceae</taxon>
        <taxon>Paenibacillus</taxon>
    </lineage>
</organism>
<dbReference type="EMBL" id="CP091430">
    <property type="protein sequence ID" value="UVI29716.1"/>
    <property type="molecule type" value="Genomic_DNA"/>
</dbReference>
<gene>
    <name evidence="1" type="ORF">L1F29_30645</name>
</gene>
<name>A0ABY5S730_9BACL</name>